<reference evidence="2 3" key="1">
    <citation type="submission" date="2019-01" db="EMBL/GenBank/DDBJ databases">
        <title>Genome sequence of the Antarctic species Gelidibacter gilvus ACAM 158(T).</title>
        <authorList>
            <person name="Bowman J.P."/>
        </authorList>
    </citation>
    <scope>NUCLEOTIDE SEQUENCE [LARGE SCALE GENOMIC DNA]</scope>
    <source>
        <strain evidence="2 3">IC158</strain>
    </source>
</reference>
<protein>
    <submittedName>
        <fullName evidence="2">Esterase</fullName>
    </submittedName>
</protein>
<dbReference type="RefSeq" id="WP_129019095.1">
    <property type="nucleotide sequence ID" value="NZ_SDDZ01000024.1"/>
</dbReference>
<accession>A0A4Q0XA23</accession>
<dbReference type="OrthoDB" id="595091at2"/>
<dbReference type="Pfam" id="PF02230">
    <property type="entry name" value="Abhydrolase_2"/>
    <property type="match status" value="1"/>
</dbReference>
<feature type="domain" description="Phospholipase/carboxylesterase/thioesterase" evidence="1">
    <location>
        <begin position="28"/>
        <end position="198"/>
    </location>
</feature>
<sequence length="214" mass="24491">MKPTEKEINYKTSNSYSTLNTLSATTKNVWFVCHGMGYLSRYFLKYFADLNPEKNYFIAPQAQSKYYVSSRLKHVGASWLTKENTIKETENVMRYVDAVFEAEQIPEQVNLIMLGYSQGVSVALRYIAKRQLKCSQIVMMSGGIPKELTAADFEFLNPLTKVSLIYGTKDEYLDEDRLSIEKNRAFELFGHCELQIIPFEGGHVVHKSLLDALV</sequence>
<evidence type="ECO:0000313" key="3">
    <source>
        <dbReference type="Proteomes" id="UP000289792"/>
    </source>
</evidence>
<dbReference type="GO" id="GO:0016787">
    <property type="term" value="F:hydrolase activity"/>
    <property type="evidence" value="ECO:0007669"/>
    <property type="project" value="InterPro"/>
</dbReference>
<evidence type="ECO:0000313" key="2">
    <source>
        <dbReference type="EMBL" id="RXJ43743.1"/>
    </source>
</evidence>
<comment type="caution">
    <text evidence="2">The sequence shown here is derived from an EMBL/GenBank/DDBJ whole genome shotgun (WGS) entry which is preliminary data.</text>
</comment>
<dbReference type="InterPro" id="IPR003140">
    <property type="entry name" value="PLipase/COase/thioEstase"/>
</dbReference>
<dbReference type="Gene3D" id="3.40.50.1820">
    <property type="entry name" value="alpha/beta hydrolase"/>
    <property type="match status" value="1"/>
</dbReference>
<gene>
    <name evidence="2" type="ORF">ESZ48_19035</name>
</gene>
<keyword evidence="3" id="KW-1185">Reference proteome</keyword>
<dbReference type="InterPro" id="IPR029058">
    <property type="entry name" value="AB_hydrolase_fold"/>
</dbReference>
<organism evidence="2 3">
    <name type="scientific">Gelidibacter gilvus</name>
    <dbReference type="NCBI Taxonomy" id="59602"/>
    <lineage>
        <taxon>Bacteria</taxon>
        <taxon>Pseudomonadati</taxon>
        <taxon>Bacteroidota</taxon>
        <taxon>Flavobacteriia</taxon>
        <taxon>Flavobacteriales</taxon>
        <taxon>Flavobacteriaceae</taxon>
        <taxon>Gelidibacter</taxon>
    </lineage>
</organism>
<dbReference type="Proteomes" id="UP000289792">
    <property type="component" value="Unassembled WGS sequence"/>
</dbReference>
<dbReference type="SUPFAM" id="SSF53474">
    <property type="entry name" value="alpha/beta-Hydrolases"/>
    <property type="match status" value="1"/>
</dbReference>
<dbReference type="AlphaFoldDB" id="A0A4Q0XA23"/>
<dbReference type="EMBL" id="SDDZ01000024">
    <property type="protein sequence ID" value="RXJ43743.1"/>
    <property type="molecule type" value="Genomic_DNA"/>
</dbReference>
<proteinExistence type="predicted"/>
<evidence type="ECO:0000259" key="1">
    <source>
        <dbReference type="Pfam" id="PF02230"/>
    </source>
</evidence>
<name>A0A4Q0XA23_9FLAO</name>